<reference evidence="6" key="1">
    <citation type="submission" date="2017-08" db="EMBL/GenBank/DDBJ databases">
        <authorList>
            <person name="Brisse S."/>
        </authorList>
    </citation>
    <scope>NUCLEOTIDE SEQUENCE [LARGE SCALE GENOMIC DNA]</scope>
    <source>
        <strain evidence="6">06D021</strain>
    </source>
</reference>
<dbReference type="Pfam" id="PF00300">
    <property type="entry name" value="His_Phos_1"/>
    <property type="match status" value="2"/>
</dbReference>
<dbReference type="InterPro" id="IPR051695">
    <property type="entry name" value="Phosphoglycerate_Mutase"/>
</dbReference>
<dbReference type="Proteomes" id="UP000220639">
    <property type="component" value="Unassembled WGS sequence"/>
</dbReference>
<evidence type="ECO:0000256" key="3">
    <source>
        <dbReference type="PIRSR" id="PIRSR613078-2"/>
    </source>
</evidence>
<feature type="active site" description="Tele-phosphohistidine intermediate" evidence="2">
    <location>
        <position position="35"/>
    </location>
</feature>
<dbReference type="GO" id="GO:0045820">
    <property type="term" value="P:negative regulation of glycolytic process"/>
    <property type="evidence" value="ECO:0007669"/>
    <property type="project" value="TreeGrafter"/>
</dbReference>
<proteinExistence type="predicted"/>
<protein>
    <recommendedName>
        <fullName evidence="7">Histidine phosphatase family protein</fullName>
    </recommendedName>
</protein>
<evidence type="ECO:0000256" key="4">
    <source>
        <dbReference type="SAM" id="SignalP"/>
    </source>
</evidence>
<dbReference type="EMBL" id="FZTC01000013">
    <property type="protein sequence ID" value="SNU33503.1"/>
    <property type="molecule type" value="Genomic_DNA"/>
</dbReference>
<feature type="chain" id="PRO_5044379836" description="Histidine phosphatase family protein" evidence="4">
    <location>
        <begin position="20"/>
        <end position="259"/>
    </location>
</feature>
<evidence type="ECO:0000256" key="2">
    <source>
        <dbReference type="PIRSR" id="PIRSR613078-1"/>
    </source>
</evidence>
<dbReference type="GO" id="GO:0004331">
    <property type="term" value="F:fructose-2,6-bisphosphate 2-phosphatase activity"/>
    <property type="evidence" value="ECO:0007669"/>
    <property type="project" value="TreeGrafter"/>
</dbReference>
<accession>A0A285AY18</accession>
<dbReference type="CDD" id="cd07067">
    <property type="entry name" value="HP_PGM_like"/>
    <property type="match status" value="1"/>
</dbReference>
<feature type="binding site" evidence="3">
    <location>
        <begin position="34"/>
        <end position="41"/>
    </location>
    <ligand>
        <name>substrate</name>
    </ligand>
</feature>
<keyword evidence="4" id="KW-0732">Signal</keyword>
<feature type="signal peptide" evidence="4">
    <location>
        <begin position="1"/>
        <end position="19"/>
    </location>
</feature>
<dbReference type="InterPro" id="IPR029033">
    <property type="entry name" value="His_PPase_superfam"/>
</dbReference>
<evidence type="ECO:0008006" key="7">
    <source>
        <dbReference type="Google" id="ProtNLM"/>
    </source>
</evidence>
<gene>
    <name evidence="5" type="ORF">KOSB73_200021</name>
</gene>
<dbReference type="GeneID" id="97397467"/>
<dbReference type="RefSeq" id="WP_049089859.1">
    <property type="nucleotide sequence ID" value="NZ_CABGMQ010000006.1"/>
</dbReference>
<feature type="active site" description="Proton donor/acceptor" evidence="2">
    <location>
        <position position="111"/>
    </location>
</feature>
<keyword evidence="1" id="KW-0378">Hydrolase</keyword>
<dbReference type="AlphaFoldDB" id="A0A285AY18"/>
<evidence type="ECO:0000313" key="5">
    <source>
        <dbReference type="EMBL" id="SNU33503.1"/>
    </source>
</evidence>
<dbReference type="GO" id="GO:0005829">
    <property type="term" value="C:cytosol"/>
    <property type="evidence" value="ECO:0007669"/>
    <property type="project" value="TreeGrafter"/>
</dbReference>
<dbReference type="Gene3D" id="3.40.50.1240">
    <property type="entry name" value="Phosphoglycerate mutase-like"/>
    <property type="match status" value="1"/>
</dbReference>
<sequence length="259" mass="27888">MKKWLIALMMAAGAATCSAAEVKNDDGVNIYFARHGKTLLNTFDRVQGWVDSPLTEDGIRVARYLGEGLKGIPFDSFYSSDAGRQRETMQVILKQAGVSDYKLTELSGLREAFFGGFEGGYNKDMADAGAKQLGLKDGAALFSQMKAGTLAVDTNQNALAAADPKGMAENYQQIKTRTQAALHTIVENAQARGDKNVLAISSGTAMQIMISDLTDDNAKNKPLANAAVVKIVYKDGKYTVPEIGTMKYVEAGKQALDKK</sequence>
<dbReference type="GO" id="GO:0043456">
    <property type="term" value="P:regulation of pentose-phosphate shunt"/>
    <property type="evidence" value="ECO:0007669"/>
    <property type="project" value="TreeGrafter"/>
</dbReference>
<dbReference type="InterPro" id="IPR013078">
    <property type="entry name" value="His_Pase_superF_clade-1"/>
</dbReference>
<feature type="binding site" evidence="3">
    <location>
        <position position="84"/>
    </location>
    <ligand>
        <name>substrate</name>
    </ligand>
</feature>
<dbReference type="PANTHER" id="PTHR46517:SF1">
    <property type="entry name" value="FRUCTOSE-2,6-BISPHOSPHATASE TIGAR"/>
    <property type="match status" value="1"/>
</dbReference>
<organism evidence="5 6">
    <name type="scientific">Klebsiella grimontii</name>
    <dbReference type="NCBI Taxonomy" id="2058152"/>
    <lineage>
        <taxon>Bacteria</taxon>
        <taxon>Pseudomonadati</taxon>
        <taxon>Pseudomonadota</taxon>
        <taxon>Gammaproteobacteria</taxon>
        <taxon>Enterobacterales</taxon>
        <taxon>Enterobacteriaceae</taxon>
        <taxon>Klebsiella/Raoultella group</taxon>
        <taxon>Klebsiella</taxon>
    </lineage>
</organism>
<name>A0A285AY18_9ENTR</name>
<dbReference type="SMART" id="SM00855">
    <property type="entry name" value="PGAM"/>
    <property type="match status" value="1"/>
</dbReference>
<evidence type="ECO:0000313" key="6">
    <source>
        <dbReference type="Proteomes" id="UP000220639"/>
    </source>
</evidence>
<evidence type="ECO:0000256" key="1">
    <source>
        <dbReference type="ARBA" id="ARBA00022801"/>
    </source>
</evidence>
<dbReference type="PANTHER" id="PTHR46517">
    <property type="entry name" value="FRUCTOSE-2,6-BISPHOSPHATASE TIGAR"/>
    <property type="match status" value="1"/>
</dbReference>
<dbReference type="SUPFAM" id="SSF53254">
    <property type="entry name" value="Phosphoglycerate mutase-like"/>
    <property type="match status" value="1"/>
</dbReference>